<evidence type="ECO:0000256" key="4">
    <source>
        <dbReference type="ARBA" id="ARBA00022723"/>
    </source>
</evidence>
<evidence type="ECO:0000256" key="2">
    <source>
        <dbReference type="ARBA" id="ARBA00005533"/>
    </source>
</evidence>
<dbReference type="PANTHER" id="PTHR15749:SF4">
    <property type="entry name" value="FANCONI-ASSOCIATED NUCLEASE 1"/>
    <property type="match status" value="1"/>
</dbReference>
<feature type="region of interest" description="Disordered" evidence="9">
    <location>
        <begin position="1"/>
        <end position="27"/>
    </location>
</feature>
<keyword evidence="8" id="KW-0539">Nucleus</keyword>
<feature type="region of interest" description="Disordered" evidence="9">
    <location>
        <begin position="143"/>
        <end position="181"/>
    </location>
</feature>
<dbReference type="GO" id="GO:0017108">
    <property type="term" value="F:5'-flap endonuclease activity"/>
    <property type="evidence" value="ECO:0007669"/>
    <property type="project" value="TreeGrafter"/>
</dbReference>
<dbReference type="CDD" id="cd22326">
    <property type="entry name" value="FAN1-like"/>
    <property type="match status" value="1"/>
</dbReference>
<dbReference type="Gene3D" id="3.40.1350.10">
    <property type="match status" value="1"/>
</dbReference>
<dbReference type="InterPro" id="IPR011856">
    <property type="entry name" value="tRNA_endonuc-like_dom_sf"/>
</dbReference>
<organism evidence="11 12">
    <name type="scientific">Coemansia pectinata</name>
    <dbReference type="NCBI Taxonomy" id="1052879"/>
    <lineage>
        <taxon>Eukaryota</taxon>
        <taxon>Fungi</taxon>
        <taxon>Fungi incertae sedis</taxon>
        <taxon>Zoopagomycota</taxon>
        <taxon>Kickxellomycotina</taxon>
        <taxon>Kickxellomycetes</taxon>
        <taxon>Kickxellales</taxon>
        <taxon>Kickxellaceae</taxon>
        <taxon>Coemansia</taxon>
    </lineage>
</organism>
<dbReference type="InterPro" id="IPR049126">
    <property type="entry name" value="FAN1-like_TPR"/>
</dbReference>
<dbReference type="AlphaFoldDB" id="A0A9W8H5N9"/>
<keyword evidence="6 8" id="KW-0460">Magnesium</keyword>
<dbReference type="Proteomes" id="UP001140011">
    <property type="component" value="Unassembled WGS sequence"/>
</dbReference>
<comment type="catalytic activity">
    <reaction evidence="1 8">
        <text>Hydrolytically removes 5'-nucleotides successively from the 3'-hydroxy termini of 3'-hydroxy-terminated oligonucleotides.</text>
        <dbReference type="EC" id="3.1.4.1"/>
    </reaction>
</comment>
<dbReference type="Pfam" id="PF08774">
    <property type="entry name" value="VRR_NUC"/>
    <property type="match status" value="1"/>
</dbReference>
<feature type="region of interest" description="Disordered" evidence="9">
    <location>
        <begin position="96"/>
        <end position="124"/>
    </location>
</feature>
<comment type="function">
    <text evidence="8">Nuclease required for the repair of DNA interstrand cross-links (ICL). Acts as a 5'-3' exonuclease that anchors at a cut end of DNA and cleaves DNA successively at every third nucleotide, allowing to excise an ICL from one strand through flanking incisions.</text>
</comment>
<keyword evidence="5 8" id="KW-0378">Hydrolase</keyword>
<feature type="domain" description="VRR-NUC" evidence="10">
    <location>
        <begin position="755"/>
        <end position="858"/>
    </location>
</feature>
<name>A0A9W8H5N9_9FUNG</name>
<proteinExistence type="inferred from homology"/>
<evidence type="ECO:0000313" key="12">
    <source>
        <dbReference type="Proteomes" id="UP001140011"/>
    </source>
</evidence>
<comment type="caution">
    <text evidence="11">The sequence shown here is derived from an EMBL/GenBank/DDBJ whole genome shotgun (WGS) entry which is preliminary data.</text>
</comment>
<sequence>MTQAKRQRSGSNGSRSSAPALRRVAKVHTRSTQKKLYDEAIVLSDSSSDSDVAEVTSVFAISASLPLPTTRTAEAVVVVLGDSETESPIEISRIRGQRPILPRSTSLRSPGPAASVPSRRSVEQVQERSSILPLALSTEVEFSGICSPPPSQQQLNDTAPATPLVAPLDTTDHGPASPDADDKQKERLLYLHIFDNVLQTVLSGESHLFSDQEQETLRAFIALERHSRYLYTRLFMRKHGWIRVSALNAYGEDVVVEQSCKCLGTRTSSHEPFVQSEAEITDGEEALQLLTLPELKALAKARGIKQLTNKPKEAICAAILKGAKQRTVISFFRKASDGGSEDSTKQRLDTLVREVTKLTGPLVRLSPPTAELFERLHLVFFRTPTFRGDDNPMKVAVLATIGQICFPKYNVVRSHDLFASRDDVIQYKALLEVGSQMGELGSALVKETEKHRLGWEMFLEYRDMWERHIESLCEKTGAHSRSLTYSGNGDEVVAIEYWKRRFTPGSALAQIVERGAKFAANLKQFEDEECVLQSLLAQTAYRLGKRGVWYERLILLHSAHLRPKRVKSSKGDDKQTASALLRQALLTARDICIRALNDQHVGRLSLHSISRQMRALEAKLAFEEDQLYQHSRISLEWKPAPERTVYGVRINDRNRRGPSLWDGNDEVPCSVERLALWRYQSLGYSGLHSENSMVTSLFSLLFWDVIFYPLPGTLDTEYQSRPLDMGNESFYFSRQTLIDQRLKEIVDGEFADIILANYDFGYGAECVGVSWDITCDQLLIVAKYIGGHGLAAICKVLAREYRSKSSGFPDLCLWNSVTENVMFVEVKGPKDKLSDSQRDWIDILLSNGISVEVCLVREGDARDHE</sequence>
<dbReference type="EMBL" id="JANBUH010000007">
    <property type="protein sequence ID" value="KAJ2757094.1"/>
    <property type="molecule type" value="Genomic_DNA"/>
</dbReference>
<evidence type="ECO:0000256" key="9">
    <source>
        <dbReference type="SAM" id="MobiDB-lite"/>
    </source>
</evidence>
<keyword evidence="7 8" id="KW-0464">Manganese</keyword>
<comment type="cofactor">
    <cofactor evidence="8">
        <name>Mg(2+)</name>
        <dbReference type="ChEBI" id="CHEBI:18420"/>
    </cofactor>
    <cofactor evidence="8">
        <name>Mn(2+)</name>
        <dbReference type="ChEBI" id="CHEBI:29035"/>
    </cofactor>
</comment>
<evidence type="ECO:0000256" key="8">
    <source>
        <dbReference type="RuleBase" id="RU365033"/>
    </source>
</evidence>
<dbReference type="EC" id="3.1.4.1" evidence="8"/>
<dbReference type="InterPro" id="IPR014883">
    <property type="entry name" value="VRR_NUC"/>
</dbReference>
<keyword evidence="8" id="KW-0234">DNA repair</keyword>
<reference evidence="11" key="1">
    <citation type="submission" date="2022-07" db="EMBL/GenBank/DDBJ databases">
        <title>Phylogenomic reconstructions and comparative analyses of Kickxellomycotina fungi.</title>
        <authorList>
            <person name="Reynolds N.K."/>
            <person name="Stajich J.E."/>
            <person name="Barry K."/>
            <person name="Grigoriev I.V."/>
            <person name="Crous P."/>
            <person name="Smith M.E."/>
        </authorList>
    </citation>
    <scope>NUCLEOTIDE SEQUENCE</scope>
    <source>
        <strain evidence="11">BCRC 34297</strain>
    </source>
</reference>
<dbReference type="InterPro" id="IPR049125">
    <property type="entry name" value="FAN1-like_WH"/>
</dbReference>
<dbReference type="SMART" id="SM00990">
    <property type="entry name" value="VRR_NUC"/>
    <property type="match status" value="1"/>
</dbReference>
<dbReference type="GO" id="GO:0046872">
    <property type="term" value="F:metal ion binding"/>
    <property type="evidence" value="ECO:0007669"/>
    <property type="project" value="UniProtKB-KW"/>
</dbReference>
<evidence type="ECO:0000256" key="1">
    <source>
        <dbReference type="ARBA" id="ARBA00000983"/>
    </source>
</evidence>
<dbReference type="GO" id="GO:0070336">
    <property type="term" value="F:flap-structured DNA binding"/>
    <property type="evidence" value="ECO:0007669"/>
    <property type="project" value="TreeGrafter"/>
</dbReference>
<evidence type="ECO:0000313" key="11">
    <source>
        <dbReference type="EMBL" id="KAJ2757094.1"/>
    </source>
</evidence>
<keyword evidence="12" id="KW-1185">Reference proteome</keyword>
<keyword evidence="8" id="KW-0227">DNA damage</keyword>
<dbReference type="Pfam" id="PF21315">
    <property type="entry name" value="FAN1_HTH"/>
    <property type="match status" value="1"/>
</dbReference>
<evidence type="ECO:0000256" key="3">
    <source>
        <dbReference type="ARBA" id="ARBA00022722"/>
    </source>
</evidence>
<dbReference type="GO" id="GO:0005634">
    <property type="term" value="C:nucleus"/>
    <property type="evidence" value="ECO:0007669"/>
    <property type="project" value="UniProtKB-SubCell"/>
</dbReference>
<protein>
    <recommendedName>
        <fullName evidence="8">Fanconi-associated nuclease</fullName>
        <ecNumber evidence="8">3.1.4.1</ecNumber>
    </recommendedName>
</protein>
<comment type="similarity">
    <text evidence="2 8">Belongs to the FAN1 family.</text>
</comment>
<keyword evidence="4 8" id="KW-0479">Metal-binding</keyword>
<evidence type="ECO:0000259" key="10">
    <source>
        <dbReference type="SMART" id="SM00990"/>
    </source>
</evidence>
<dbReference type="OrthoDB" id="76364at2759"/>
<dbReference type="PANTHER" id="PTHR15749">
    <property type="entry name" value="FANCONI-ASSOCIATED NUCLEASE 1"/>
    <property type="match status" value="1"/>
</dbReference>
<dbReference type="GO" id="GO:0004528">
    <property type="term" value="F:phosphodiesterase I activity"/>
    <property type="evidence" value="ECO:0007669"/>
    <property type="project" value="UniProtKB-EC"/>
</dbReference>
<keyword evidence="3 8" id="KW-0540">Nuclease</keyword>
<evidence type="ECO:0000256" key="5">
    <source>
        <dbReference type="ARBA" id="ARBA00022801"/>
    </source>
</evidence>
<accession>A0A9W8H5N9</accession>
<gene>
    <name evidence="11" type="ORF">GGI19_000335</name>
</gene>
<dbReference type="InterPro" id="IPR033315">
    <property type="entry name" value="Fan1-like"/>
</dbReference>
<dbReference type="GO" id="GO:0036297">
    <property type="term" value="P:interstrand cross-link repair"/>
    <property type="evidence" value="ECO:0007669"/>
    <property type="project" value="InterPro"/>
</dbReference>
<evidence type="ECO:0000256" key="6">
    <source>
        <dbReference type="ARBA" id="ARBA00022842"/>
    </source>
</evidence>
<comment type="subcellular location">
    <subcellularLocation>
        <location evidence="8">Nucleus</location>
    </subcellularLocation>
</comment>
<evidence type="ECO:0000256" key="7">
    <source>
        <dbReference type="ARBA" id="ARBA00023211"/>
    </source>
</evidence>
<dbReference type="InterPro" id="IPR049132">
    <property type="entry name" value="FAN1-like_euk"/>
</dbReference>
<dbReference type="Pfam" id="PF21170">
    <property type="entry name" value="FAN1_TPR"/>
    <property type="match status" value="1"/>
</dbReference>
<dbReference type="GO" id="GO:0008409">
    <property type="term" value="F:5'-3' exonuclease activity"/>
    <property type="evidence" value="ECO:0007669"/>
    <property type="project" value="TreeGrafter"/>
</dbReference>